<dbReference type="InterPro" id="IPR036291">
    <property type="entry name" value="NAD(P)-bd_dom_sf"/>
</dbReference>
<dbReference type="PANTHER" id="PTHR11092">
    <property type="entry name" value="SUGAR NUCLEOTIDE EPIMERASE RELATED"/>
    <property type="match status" value="1"/>
</dbReference>
<dbReference type="PANTHER" id="PTHR11092:SF0">
    <property type="entry name" value="EPIMERASE FAMILY PROTEIN SDR39U1"/>
    <property type="match status" value="1"/>
</dbReference>
<evidence type="ECO:0000259" key="2">
    <source>
        <dbReference type="Pfam" id="PF01370"/>
    </source>
</evidence>
<evidence type="ECO:0000256" key="1">
    <source>
        <dbReference type="ARBA" id="ARBA00009353"/>
    </source>
</evidence>
<feature type="domain" description="NAD-dependent epimerase/dehydratase" evidence="2">
    <location>
        <begin position="3"/>
        <end position="209"/>
    </location>
</feature>
<reference evidence="5" key="1">
    <citation type="journal article" date="2019" name="Int. J. Syst. Evol. Microbiol.">
        <title>The Global Catalogue of Microorganisms (GCM) 10K type strain sequencing project: providing services to taxonomists for standard genome sequencing and annotation.</title>
        <authorList>
            <consortium name="The Broad Institute Genomics Platform"/>
            <consortium name="The Broad Institute Genome Sequencing Center for Infectious Disease"/>
            <person name="Wu L."/>
            <person name="Ma J."/>
        </authorList>
    </citation>
    <scope>NUCLEOTIDE SEQUENCE [LARGE SCALE GENOMIC DNA]</scope>
    <source>
        <strain evidence="5">JCM 3146</strain>
    </source>
</reference>
<dbReference type="NCBIfam" id="TIGR01777">
    <property type="entry name" value="yfcH"/>
    <property type="match status" value="1"/>
</dbReference>
<dbReference type="Pfam" id="PF08338">
    <property type="entry name" value="DUF1731"/>
    <property type="match status" value="1"/>
</dbReference>
<dbReference type="Pfam" id="PF01370">
    <property type="entry name" value="Epimerase"/>
    <property type="match status" value="1"/>
</dbReference>
<dbReference type="SUPFAM" id="SSF51735">
    <property type="entry name" value="NAD(P)-binding Rossmann-fold domains"/>
    <property type="match status" value="1"/>
</dbReference>
<dbReference type="Gene3D" id="3.40.50.720">
    <property type="entry name" value="NAD(P)-binding Rossmann-like Domain"/>
    <property type="match status" value="1"/>
</dbReference>
<name>A0ABP3FX03_9ACTN</name>
<dbReference type="InterPro" id="IPR001509">
    <property type="entry name" value="Epimerase_deHydtase"/>
</dbReference>
<dbReference type="EMBL" id="BAAABM010000007">
    <property type="protein sequence ID" value="GAA0325335.1"/>
    <property type="molecule type" value="Genomic_DNA"/>
</dbReference>
<keyword evidence="5" id="KW-1185">Reference proteome</keyword>
<evidence type="ECO:0000313" key="4">
    <source>
        <dbReference type="EMBL" id="GAA0325335.1"/>
    </source>
</evidence>
<dbReference type="RefSeq" id="WP_252810815.1">
    <property type="nucleotide sequence ID" value="NZ_BAAABM010000007.1"/>
</dbReference>
<feature type="domain" description="DUF1731" evidence="3">
    <location>
        <begin position="246"/>
        <end position="293"/>
    </location>
</feature>
<evidence type="ECO:0000259" key="3">
    <source>
        <dbReference type="Pfam" id="PF08338"/>
    </source>
</evidence>
<proteinExistence type="inferred from homology"/>
<evidence type="ECO:0000313" key="5">
    <source>
        <dbReference type="Proteomes" id="UP001501822"/>
    </source>
</evidence>
<dbReference type="Proteomes" id="UP001501822">
    <property type="component" value="Unassembled WGS sequence"/>
</dbReference>
<gene>
    <name evidence="4" type="ORF">GCM10010151_14070</name>
</gene>
<accession>A0ABP3FX03</accession>
<dbReference type="InterPro" id="IPR010099">
    <property type="entry name" value="SDR39U1"/>
</dbReference>
<dbReference type="InterPro" id="IPR013549">
    <property type="entry name" value="DUF1731"/>
</dbReference>
<comment type="caution">
    <text evidence="4">The sequence shown here is derived from an EMBL/GenBank/DDBJ whole genome shotgun (WGS) entry which is preliminary data.</text>
</comment>
<protein>
    <submittedName>
        <fullName evidence="4">TIGR01777 family oxidoreductase</fullName>
    </submittedName>
</protein>
<organism evidence="4 5">
    <name type="scientific">Actinoallomurus spadix</name>
    <dbReference type="NCBI Taxonomy" id="79912"/>
    <lineage>
        <taxon>Bacteria</taxon>
        <taxon>Bacillati</taxon>
        <taxon>Actinomycetota</taxon>
        <taxon>Actinomycetes</taxon>
        <taxon>Streptosporangiales</taxon>
        <taxon>Thermomonosporaceae</taxon>
        <taxon>Actinoallomurus</taxon>
    </lineage>
</organism>
<comment type="similarity">
    <text evidence="1">Belongs to the NAD(P)-dependent epimerase/dehydratase family. SDR39U1 subfamily.</text>
</comment>
<sequence length="295" mass="31165">MQIAITGSTGLIGQALVRALRDEGLTVLRLVRHRPAADDEVRWDPFGEVDTASLEGVDVVVHLAGAGVGDRRWTDCYKQEIRDSRVEGTRTLCRALAAMDDRPSLLVSSSAVGYYGDTGDRTADEDDPPGEGFLAGVCRDWEAATAPAAEAGIRVVIPRTGIVLAREGGALGRTLPLFRAGLGGRLGNGRQWFSWISLTDEVAALRFLIGGPLDGPVNLTAPAPVTNAAYTTALGRALHRPTPFAVPPFALRLALGGLADEGVLMSQRVVPARLTAAGFGFRHPDLPSALAEILS</sequence>